<accession>A0A936ZQG0</accession>
<organism evidence="5 6">
    <name type="scientific">Ramlibacter aurantiacus</name>
    <dbReference type="NCBI Taxonomy" id="2801330"/>
    <lineage>
        <taxon>Bacteria</taxon>
        <taxon>Pseudomonadati</taxon>
        <taxon>Pseudomonadota</taxon>
        <taxon>Betaproteobacteria</taxon>
        <taxon>Burkholderiales</taxon>
        <taxon>Comamonadaceae</taxon>
        <taxon>Ramlibacter</taxon>
    </lineage>
</organism>
<dbReference type="InterPro" id="IPR045851">
    <property type="entry name" value="AMP-bd_C_sf"/>
</dbReference>
<dbReference type="PANTHER" id="PTHR43201">
    <property type="entry name" value="ACYL-COA SYNTHETASE"/>
    <property type="match status" value="1"/>
</dbReference>
<feature type="domain" description="AMP-binding enzyme C-terminal" evidence="4">
    <location>
        <begin position="463"/>
        <end position="538"/>
    </location>
</feature>
<keyword evidence="2" id="KW-0436">Ligase</keyword>
<name>A0A936ZQG0_9BURK</name>
<evidence type="ECO:0000259" key="4">
    <source>
        <dbReference type="Pfam" id="PF13193"/>
    </source>
</evidence>
<dbReference type="SUPFAM" id="SSF56801">
    <property type="entry name" value="Acetyl-CoA synthetase-like"/>
    <property type="match status" value="1"/>
</dbReference>
<dbReference type="AlphaFoldDB" id="A0A936ZQG0"/>
<reference evidence="5" key="1">
    <citation type="submission" date="2021-01" db="EMBL/GenBank/DDBJ databases">
        <title>Ramlibacter sp. strain AW1 16S ribosomal RNA gene Genome sequencing and assembly.</title>
        <authorList>
            <person name="Kang M."/>
        </authorList>
    </citation>
    <scope>NUCLEOTIDE SEQUENCE</scope>
    <source>
        <strain evidence="5">AW1</strain>
    </source>
</reference>
<dbReference type="GO" id="GO:0031956">
    <property type="term" value="F:medium-chain fatty acid-CoA ligase activity"/>
    <property type="evidence" value="ECO:0007669"/>
    <property type="project" value="TreeGrafter"/>
</dbReference>
<dbReference type="RefSeq" id="WP_201682183.1">
    <property type="nucleotide sequence ID" value="NZ_JAEQNA010000001.1"/>
</dbReference>
<evidence type="ECO:0000313" key="6">
    <source>
        <dbReference type="Proteomes" id="UP000613011"/>
    </source>
</evidence>
<dbReference type="Gene3D" id="3.30.300.30">
    <property type="match status" value="1"/>
</dbReference>
<dbReference type="EMBL" id="JAEQNA010000001">
    <property type="protein sequence ID" value="MBL0419130.1"/>
    <property type="molecule type" value="Genomic_DNA"/>
</dbReference>
<dbReference type="GO" id="GO:0006631">
    <property type="term" value="P:fatty acid metabolic process"/>
    <property type="evidence" value="ECO:0007669"/>
    <property type="project" value="TreeGrafter"/>
</dbReference>
<dbReference type="Proteomes" id="UP000613011">
    <property type="component" value="Unassembled WGS sequence"/>
</dbReference>
<dbReference type="Gene3D" id="3.40.50.12780">
    <property type="entry name" value="N-terminal domain of ligase-like"/>
    <property type="match status" value="1"/>
</dbReference>
<dbReference type="FunFam" id="3.30.300.30:FF:000008">
    <property type="entry name" value="2,3-dihydroxybenzoate-AMP ligase"/>
    <property type="match status" value="1"/>
</dbReference>
<dbReference type="PROSITE" id="PS00455">
    <property type="entry name" value="AMP_BINDING"/>
    <property type="match status" value="1"/>
</dbReference>
<comment type="similarity">
    <text evidence="1">Belongs to the ATP-dependent AMP-binding enzyme family.</text>
</comment>
<evidence type="ECO:0000256" key="1">
    <source>
        <dbReference type="ARBA" id="ARBA00006432"/>
    </source>
</evidence>
<dbReference type="Pfam" id="PF13193">
    <property type="entry name" value="AMP-binding_C"/>
    <property type="match status" value="1"/>
</dbReference>
<sequence length="558" mass="60798">MTAVTHQPRLAHWPARPGPELLQLTVGDLLDQEAARDPDRLFFVCRDPDLGIDVRWTLRELKSHVDRLARGLMQLGIERGDKVGVLSPNRPEWLLANFALPKIGAVLVTVNTHSRQQELGHILAQAELRALILQGSHRGNPTLGHLRALLATGSYPGFRHAILLDGEEPGTLPFDQVLAAADAVEPAALAERQSRASPSDAWQIQFTSGTTGSPKGAMLTHFGTVNNARIFGSAAGMRPGDRLVSAMPMFHTAGNITEVLGLLVHGGTLVKATAFEPGWMLRLIHEERPTILAAVPTMVIAMLNHPSFMAGEVDTASLRLWIAGGTAMPLRVLERVRQEFGAEPQIGFGMTELSPMVSCTAMGDSLERKSQTVGRPLPHVEVKIADSEGATCRPGEPGELLVRSFGAMAGYYRQPEATARTLDAEGWLHSGDLASMDEDGTLRIVGRIKDMIKRGGENVYPAEVEDFLARHPKIAQAQVVGVPDGYMGEESAAFVQLRPGESMTPDELAAHCREHMARHKLPKYIRFVTRYPLTASGKVMKYALRENLLNELNAGDSR</sequence>
<dbReference type="PANTHER" id="PTHR43201:SF5">
    <property type="entry name" value="MEDIUM-CHAIN ACYL-COA LIGASE ACSF2, MITOCHONDRIAL"/>
    <property type="match status" value="1"/>
</dbReference>
<dbReference type="Pfam" id="PF00501">
    <property type="entry name" value="AMP-binding"/>
    <property type="match status" value="1"/>
</dbReference>
<keyword evidence="6" id="KW-1185">Reference proteome</keyword>
<evidence type="ECO:0000259" key="3">
    <source>
        <dbReference type="Pfam" id="PF00501"/>
    </source>
</evidence>
<evidence type="ECO:0000256" key="2">
    <source>
        <dbReference type="ARBA" id="ARBA00022598"/>
    </source>
</evidence>
<dbReference type="InterPro" id="IPR025110">
    <property type="entry name" value="AMP-bd_C"/>
</dbReference>
<comment type="caution">
    <text evidence="5">The sequence shown here is derived from an EMBL/GenBank/DDBJ whole genome shotgun (WGS) entry which is preliminary data.</text>
</comment>
<feature type="domain" description="AMP-dependent synthetase/ligase" evidence="3">
    <location>
        <begin position="31"/>
        <end position="412"/>
    </location>
</feature>
<protein>
    <submittedName>
        <fullName evidence="5">AMP-binding protein</fullName>
    </submittedName>
</protein>
<gene>
    <name evidence="5" type="ORF">JI739_02100</name>
</gene>
<dbReference type="InterPro" id="IPR000873">
    <property type="entry name" value="AMP-dep_synth/lig_dom"/>
</dbReference>
<dbReference type="InterPro" id="IPR020845">
    <property type="entry name" value="AMP-binding_CS"/>
</dbReference>
<dbReference type="InterPro" id="IPR042099">
    <property type="entry name" value="ANL_N_sf"/>
</dbReference>
<proteinExistence type="inferred from homology"/>
<evidence type="ECO:0000313" key="5">
    <source>
        <dbReference type="EMBL" id="MBL0419130.1"/>
    </source>
</evidence>